<dbReference type="EMBL" id="GEVM01023594">
    <property type="protein sequence ID" value="JAU82344.1"/>
    <property type="molecule type" value="Transcribed_RNA"/>
</dbReference>
<proteinExistence type="predicted"/>
<organism evidence="8">
    <name type="scientific">Noccaea caerulescens</name>
    <name type="common">Alpine penny-cress</name>
    <name type="synonym">Thlaspi caerulescens</name>
    <dbReference type="NCBI Taxonomy" id="107243"/>
    <lineage>
        <taxon>Eukaryota</taxon>
        <taxon>Viridiplantae</taxon>
        <taxon>Streptophyta</taxon>
        <taxon>Embryophyta</taxon>
        <taxon>Tracheophyta</taxon>
        <taxon>Spermatophyta</taxon>
        <taxon>Magnoliopsida</taxon>
        <taxon>eudicotyledons</taxon>
        <taxon>Gunneridae</taxon>
        <taxon>Pentapetalae</taxon>
        <taxon>rosids</taxon>
        <taxon>malvids</taxon>
        <taxon>Brassicales</taxon>
        <taxon>Brassicaceae</taxon>
        <taxon>Coluteocarpeae</taxon>
        <taxon>Noccaea</taxon>
    </lineage>
</organism>
<feature type="compositionally biased region" description="Low complexity" evidence="5">
    <location>
        <begin position="639"/>
        <end position="651"/>
    </location>
</feature>
<feature type="compositionally biased region" description="Low complexity" evidence="5">
    <location>
        <begin position="274"/>
        <end position="285"/>
    </location>
</feature>
<feature type="region of interest" description="Disordered" evidence="5">
    <location>
        <begin position="464"/>
        <end position="491"/>
    </location>
</feature>
<gene>
    <name evidence="8" type="ORF">MP_TR26110_c0_g1_i1_g.76222</name>
</gene>
<evidence type="ECO:0000259" key="6">
    <source>
        <dbReference type="Pfam" id="PF16987"/>
    </source>
</evidence>
<dbReference type="SUPFAM" id="SSF47040">
    <property type="entry name" value="Kix domain of CBP (creb binding protein)"/>
    <property type="match status" value="1"/>
</dbReference>
<evidence type="ECO:0000256" key="5">
    <source>
        <dbReference type="SAM" id="MobiDB-lite"/>
    </source>
</evidence>
<dbReference type="GO" id="GO:0003713">
    <property type="term" value="F:transcription coactivator activity"/>
    <property type="evidence" value="ECO:0007669"/>
    <property type="project" value="InterPro"/>
</dbReference>
<dbReference type="GO" id="GO:0031490">
    <property type="term" value="F:chromatin DNA binding"/>
    <property type="evidence" value="ECO:0007669"/>
    <property type="project" value="InterPro"/>
</dbReference>
<protein>
    <submittedName>
        <fullName evidence="8">Putative mediator of RNA polymerase II transcription subunit 15c</fullName>
    </submittedName>
</protein>
<feature type="region of interest" description="Disordered" evidence="5">
    <location>
        <begin position="1"/>
        <end position="26"/>
    </location>
</feature>
<feature type="compositionally biased region" description="Low complexity" evidence="5">
    <location>
        <begin position="415"/>
        <end position="437"/>
    </location>
</feature>
<dbReference type="InterPro" id="IPR036546">
    <property type="entry name" value="MED15_KIX"/>
</dbReference>
<dbReference type="Gene3D" id="1.10.246.20">
    <property type="entry name" value="Coactivator CBP, KIX domain"/>
    <property type="match status" value="1"/>
</dbReference>
<feature type="region of interest" description="Disordered" evidence="5">
    <location>
        <begin position="94"/>
        <end position="113"/>
    </location>
</feature>
<feature type="compositionally biased region" description="Polar residues" evidence="5">
    <location>
        <begin position="726"/>
        <end position="735"/>
    </location>
</feature>
<feature type="compositionally biased region" description="Low complexity" evidence="5">
    <location>
        <begin position="232"/>
        <end position="249"/>
    </location>
</feature>
<feature type="compositionally biased region" description="Polar residues" evidence="5">
    <location>
        <begin position="475"/>
        <end position="488"/>
    </location>
</feature>
<evidence type="ECO:0000256" key="2">
    <source>
        <dbReference type="ARBA" id="ARBA00023015"/>
    </source>
</evidence>
<keyword evidence="2" id="KW-0805">Transcription regulation</keyword>
<feature type="region of interest" description="Disordered" evidence="5">
    <location>
        <begin position="227"/>
        <end position="249"/>
    </location>
</feature>
<feature type="compositionally biased region" description="Polar residues" evidence="5">
    <location>
        <begin position="377"/>
        <end position="411"/>
    </location>
</feature>
<evidence type="ECO:0000256" key="1">
    <source>
        <dbReference type="ARBA" id="ARBA00004123"/>
    </source>
</evidence>
<feature type="domain" description="ARC105/Med15 mediator subunit C-terminal" evidence="7">
    <location>
        <begin position="1041"/>
        <end position="1112"/>
    </location>
</feature>
<evidence type="ECO:0000313" key="8">
    <source>
        <dbReference type="EMBL" id="JAU82344.1"/>
    </source>
</evidence>
<comment type="subcellular location">
    <subcellularLocation>
        <location evidence="1">Nucleus</location>
    </subcellularLocation>
</comment>
<feature type="domain" description="Mediator complex subunit 15 KIX" evidence="6">
    <location>
        <begin position="22"/>
        <end position="99"/>
    </location>
</feature>
<dbReference type="InterPro" id="IPR044661">
    <property type="entry name" value="MED15a/b/c-like"/>
</dbReference>
<feature type="compositionally biased region" description="Low complexity" evidence="5">
    <location>
        <begin position="185"/>
        <end position="196"/>
    </location>
</feature>
<feature type="compositionally biased region" description="Low complexity" evidence="5">
    <location>
        <begin position="711"/>
        <end position="725"/>
    </location>
</feature>
<evidence type="ECO:0000256" key="3">
    <source>
        <dbReference type="ARBA" id="ARBA00023163"/>
    </source>
</evidence>
<feature type="compositionally biased region" description="Polar residues" evidence="5">
    <location>
        <begin position="301"/>
        <end position="319"/>
    </location>
</feature>
<feature type="compositionally biased region" description="Polar residues" evidence="5">
    <location>
        <begin position="1"/>
        <end position="23"/>
    </location>
</feature>
<dbReference type="InterPro" id="IPR048386">
    <property type="entry name" value="Med15_C"/>
</dbReference>
<feature type="compositionally biased region" description="Polar residues" evidence="5">
    <location>
        <begin position="609"/>
        <end position="621"/>
    </location>
</feature>
<dbReference type="GO" id="GO:0005634">
    <property type="term" value="C:nucleus"/>
    <property type="evidence" value="ECO:0007669"/>
    <property type="project" value="UniProtKB-SubCell"/>
</dbReference>
<name>A0A1J3IS48_NOCCA</name>
<feature type="region of interest" description="Disordered" evidence="5">
    <location>
        <begin position="377"/>
        <end position="437"/>
    </location>
</feature>
<evidence type="ECO:0000259" key="7">
    <source>
        <dbReference type="Pfam" id="PF21539"/>
    </source>
</evidence>
<dbReference type="InterPro" id="IPR036529">
    <property type="entry name" value="KIX_dom_sf"/>
</dbReference>
<feature type="region of interest" description="Disordered" evidence="5">
    <location>
        <begin position="633"/>
        <end position="737"/>
    </location>
</feature>
<accession>A0A1J3IS48</accession>
<feature type="region of interest" description="Disordered" evidence="5">
    <location>
        <begin position="174"/>
        <end position="196"/>
    </location>
</feature>
<sequence length="1141" mass="127313">MEGNSNWKPNEQGGESTGNNANDWRSKHEPDLRKKVLHVMIEKLKKLFPNHNPNDISEVAARVEDKVYGMATDKDEYLRKLAQKMQVIQEKIKNAQSNNEQSRSSLNGSNTADQAAQVVNQEQSLPTSLPYTQTPISQQWLPQNIQSNLNMPGSSGLPSQVPAQNANIQMGEGLHSELLPGGGSQSQIQGRQPQLLPQQQPQSYNYMYQQQVNQQLLKEKIRHGNMRPPYMQQQTQPQQQTQQHHHQSLLTQPIQQQLPNHQTPLSTLHHSFRPSSALSTLPSSSQQNSQFLPRPHFPTHRVQSSHQQQMAAPSKQQEQEQLINQLMNGPDTQQGAFRVSSSQQNNIASFQAMAQHNNNILQNVHQQQQRLSAFPSQQQQNMMNGVQSGNFNVPGSSLLGTQGQDVGQSQPMMLPQYQPQHPVQPQQQQPQNRSLQQQFDNTQRFQAAGSLHQTQNIADQQNQPYHLKRGPPANPSTSQDSTDKTVNASGGDWQEETYQKIKALKDMYLPIMTTLFNKITEKLQQIESLPPQNMLNEPTEKLRAGKTTLKHVIGFLNSPKNLVSENHRDMFSQYEEQILRLAKSTWTRRPMQQQQQQQGQFPQTTPLQSQSGQVHASQSLDNDQMASRLIPSHQQNMASSSSVSGLTTSQTAMPPHSLQTRPKMEPKHENNNTMASSGNVALPPLNHNPASNPQVLNSYMFQQKQFHHRQMPPQQQPLQRRQQLQIPTSHQTNEMNDARMRQRNINIKAGLLQKHLSSSQHQLPKPQASPPIFTPSASSPQIQKYSSPLLVNPQQILPATVNKTGTTPSPVTSFAPSPIPGDPEKLISVESPCSFGVAIKPTLDCPILGTQEQPSFTLPPEPIEERPIDRLIKAFQSSSPKSLAESVSEMNSVISLADRIAGSVHSNGGSRAGLAEDLSARTKHRLQQEETTDPNKRFKRMISTVPLEIASQTETYQQFSSLESEGDSTASSGSKVGKIEPGCALMQEINEINGRLVETLVDICGEDVNNPSEVTSGTIVTCSYTPVALCATFEALYKSGDVSQIQPLRVLVPENYPYVSPILIDYIPFDSSVHNNEDLSARTRSRFSLCMKEFSEPMSLKNIAHAWDDCARATMAEYAERHGGGTFSSKYGHWETGLKSS</sequence>
<dbReference type="AlphaFoldDB" id="A0A1J3IS48"/>
<feature type="region of interest" description="Disordered" evidence="5">
    <location>
        <begin position="586"/>
        <end position="621"/>
    </location>
</feature>
<feature type="region of interest" description="Disordered" evidence="5">
    <location>
        <begin position="264"/>
        <end position="319"/>
    </location>
</feature>
<keyword evidence="4" id="KW-0539">Nucleus</keyword>
<feature type="compositionally biased region" description="Polar residues" evidence="5">
    <location>
        <begin position="688"/>
        <end position="704"/>
    </location>
</feature>
<dbReference type="PANTHER" id="PTHR33137">
    <property type="entry name" value="MEDIATOR OF RNA POLYMERASE II TRANSCRIPTION SUBUNIT 15A-RELATED"/>
    <property type="match status" value="1"/>
</dbReference>
<evidence type="ECO:0000256" key="4">
    <source>
        <dbReference type="ARBA" id="ARBA00023242"/>
    </source>
</evidence>
<dbReference type="PANTHER" id="PTHR33137:SF16">
    <property type="entry name" value="MEDIATOR OF RNA POLYMERASE II TRANSCRIPTION SUBUNIT 15C-RELATED"/>
    <property type="match status" value="1"/>
</dbReference>
<feature type="region of interest" description="Disordered" evidence="5">
    <location>
        <begin position="756"/>
        <end position="780"/>
    </location>
</feature>
<dbReference type="Pfam" id="PF21539">
    <property type="entry name" value="Med15_C"/>
    <property type="match status" value="1"/>
</dbReference>
<dbReference type="Pfam" id="PF16987">
    <property type="entry name" value="KIX_2"/>
    <property type="match status" value="1"/>
</dbReference>
<feature type="compositionally biased region" description="Low complexity" evidence="5">
    <location>
        <begin position="592"/>
        <end position="608"/>
    </location>
</feature>
<reference evidence="8" key="1">
    <citation type="submission" date="2016-07" db="EMBL/GenBank/DDBJ databases">
        <title>De novo transcriptome assembly of four accessions of the metal hyperaccumulator plant Noccaea caerulescens.</title>
        <authorList>
            <person name="Blande D."/>
            <person name="Halimaa P."/>
            <person name="Tervahauta A.I."/>
            <person name="Aarts M.G."/>
            <person name="Karenlampi S.O."/>
        </authorList>
    </citation>
    <scope>NUCLEOTIDE SEQUENCE</scope>
</reference>
<keyword evidence="3" id="KW-0804">Transcription</keyword>